<dbReference type="SMART" id="SM00182">
    <property type="entry name" value="CULLIN"/>
    <property type="match status" value="1"/>
</dbReference>
<dbReference type="InterPro" id="IPR016159">
    <property type="entry name" value="Cullin_repeat-like_dom_sf"/>
</dbReference>
<evidence type="ECO:0000256" key="2">
    <source>
        <dbReference type="ARBA" id="ARBA00006019"/>
    </source>
</evidence>
<gene>
    <name evidence="9" type="ORF">POJ06DRAFT_205846</name>
</gene>
<dbReference type="InterPro" id="IPR059120">
    <property type="entry name" value="Cullin-like_AB"/>
</dbReference>
<dbReference type="Gene3D" id="3.30.230.130">
    <property type="entry name" value="Cullin, Chain C, Domain 2"/>
    <property type="match status" value="1"/>
</dbReference>
<dbReference type="PROSITE" id="PS01256">
    <property type="entry name" value="CULLIN_1"/>
    <property type="match status" value="1"/>
</dbReference>
<dbReference type="PROSITE" id="PS50069">
    <property type="entry name" value="CULLIN_2"/>
    <property type="match status" value="1"/>
</dbReference>
<keyword evidence="3" id="KW-1017">Isopeptide bond</keyword>
<dbReference type="InterPro" id="IPR016157">
    <property type="entry name" value="Cullin_CS"/>
</dbReference>
<dbReference type="InterPro" id="IPR019559">
    <property type="entry name" value="Cullin_neddylation_domain"/>
</dbReference>
<dbReference type="AlphaFoldDB" id="A0AAD7VTZ8"/>
<dbReference type="Pfam" id="PF10557">
    <property type="entry name" value="Cullin_Nedd8"/>
    <property type="match status" value="1"/>
</dbReference>
<dbReference type="PANTHER" id="PTHR11932">
    <property type="entry name" value="CULLIN"/>
    <property type="match status" value="1"/>
</dbReference>
<evidence type="ECO:0000256" key="7">
    <source>
        <dbReference type="RuleBase" id="RU003829"/>
    </source>
</evidence>
<dbReference type="EMBL" id="JARPMG010000002">
    <property type="protein sequence ID" value="KAJ8102592.1"/>
    <property type="molecule type" value="Genomic_DNA"/>
</dbReference>
<evidence type="ECO:0000313" key="10">
    <source>
        <dbReference type="Proteomes" id="UP001217417"/>
    </source>
</evidence>
<dbReference type="InterPro" id="IPR036390">
    <property type="entry name" value="WH_DNA-bd_sf"/>
</dbReference>
<comment type="pathway">
    <text evidence="1">Protein modification; protein ubiquitination.</text>
</comment>
<dbReference type="Proteomes" id="UP001217417">
    <property type="component" value="Unassembled WGS sequence"/>
</dbReference>
<dbReference type="FunFam" id="1.20.1310.10:FF:000004">
    <property type="entry name" value="Cullin 4B"/>
    <property type="match status" value="1"/>
</dbReference>
<dbReference type="Pfam" id="PF26557">
    <property type="entry name" value="Cullin_AB"/>
    <property type="match status" value="1"/>
</dbReference>
<keyword evidence="5" id="KW-0832">Ubl conjugation</keyword>
<dbReference type="InterPro" id="IPR036388">
    <property type="entry name" value="WH-like_DNA-bd_sf"/>
</dbReference>
<keyword evidence="4" id="KW-0833">Ubl conjugation pathway</keyword>
<dbReference type="GO" id="GO:0031461">
    <property type="term" value="C:cullin-RING ubiquitin ligase complex"/>
    <property type="evidence" value="ECO:0007669"/>
    <property type="project" value="InterPro"/>
</dbReference>
<evidence type="ECO:0000256" key="4">
    <source>
        <dbReference type="ARBA" id="ARBA00022786"/>
    </source>
</evidence>
<dbReference type="SUPFAM" id="SSF46785">
    <property type="entry name" value="Winged helix' DNA-binding domain"/>
    <property type="match status" value="1"/>
</dbReference>
<dbReference type="Gene3D" id="1.20.1310.10">
    <property type="entry name" value="Cullin Repeats"/>
    <property type="match status" value="4"/>
</dbReference>
<dbReference type="RefSeq" id="XP_056046042.1">
    <property type="nucleotide sequence ID" value="XM_056185367.1"/>
</dbReference>
<dbReference type="Pfam" id="PF00888">
    <property type="entry name" value="Cullin"/>
    <property type="match status" value="1"/>
</dbReference>
<reference evidence="9" key="1">
    <citation type="submission" date="2023-03" db="EMBL/GenBank/DDBJ databases">
        <title>Near-Complete genome sequence of Lipomyces tetrasporous NRRL Y-64009, an oleaginous yeast capable of growing on lignocellulosic hydrolysates.</title>
        <authorList>
            <consortium name="Lawrence Berkeley National Laboratory"/>
            <person name="Jagtap S.S."/>
            <person name="Liu J.-J."/>
            <person name="Walukiewicz H.E."/>
            <person name="Pangilinan J."/>
            <person name="Lipzen A."/>
            <person name="Ahrendt S."/>
            <person name="Koriabine M."/>
            <person name="Cobaugh K."/>
            <person name="Salamov A."/>
            <person name="Yoshinaga Y."/>
            <person name="Ng V."/>
            <person name="Daum C."/>
            <person name="Grigoriev I.V."/>
            <person name="Slininger P.J."/>
            <person name="Dien B.S."/>
            <person name="Jin Y.-S."/>
            <person name="Rao C.V."/>
        </authorList>
    </citation>
    <scope>NUCLEOTIDE SEQUENCE</scope>
    <source>
        <strain evidence="9">NRRL Y-64009</strain>
    </source>
</reference>
<dbReference type="GO" id="GO:0031625">
    <property type="term" value="F:ubiquitin protein ligase binding"/>
    <property type="evidence" value="ECO:0007669"/>
    <property type="project" value="InterPro"/>
</dbReference>
<dbReference type="GeneID" id="80880533"/>
<organism evidence="9 10">
    <name type="scientific">Lipomyces tetrasporus</name>
    <dbReference type="NCBI Taxonomy" id="54092"/>
    <lineage>
        <taxon>Eukaryota</taxon>
        <taxon>Fungi</taxon>
        <taxon>Dikarya</taxon>
        <taxon>Ascomycota</taxon>
        <taxon>Saccharomycotina</taxon>
        <taxon>Lipomycetes</taxon>
        <taxon>Lipomycetales</taxon>
        <taxon>Lipomycetaceae</taxon>
        <taxon>Lipomyces</taxon>
    </lineage>
</organism>
<accession>A0AAD7VTZ8</accession>
<proteinExistence type="inferred from homology"/>
<feature type="domain" description="Cullin family profile" evidence="8">
    <location>
        <begin position="422"/>
        <end position="654"/>
    </location>
</feature>
<dbReference type="InterPro" id="IPR001373">
    <property type="entry name" value="Cullin_N"/>
</dbReference>
<dbReference type="Gene3D" id="1.10.10.10">
    <property type="entry name" value="Winged helix-like DNA-binding domain superfamily/Winged helix DNA-binding domain"/>
    <property type="match status" value="1"/>
</dbReference>
<keyword evidence="10" id="KW-1185">Reference proteome</keyword>
<dbReference type="InterPro" id="IPR036317">
    <property type="entry name" value="Cullin_homology_sf"/>
</dbReference>
<dbReference type="SMART" id="SM00884">
    <property type="entry name" value="Cullin_Nedd8"/>
    <property type="match status" value="1"/>
</dbReference>
<comment type="similarity">
    <text evidence="2 6 7">Belongs to the cullin family.</text>
</comment>
<comment type="caution">
    <text evidence="9">The sequence shown here is derived from an EMBL/GenBank/DDBJ whole genome shotgun (WGS) entry which is preliminary data.</text>
</comment>
<dbReference type="SUPFAM" id="SSF75632">
    <property type="entry name" value="Cullin homology domain"/>
    <property type="match status" value="1"/>
</dbReference>
<protein>
    <submittedName>
        <fullName evidence="9">Cullin family-domain-containing protein</fullName>
    </submittedName>
</protein>
<dbReference type="FunFam" id="1.20.1310.10:FF:000003">
    <property type="entry name" value="Cullin 4A"/>
    <property type="match status" value="1"/>
</dbReference>
<dbReference type="GO" id="GO:0006511">
    <property type="term" value="P:ubiquitin-dependent protein catabolic process"/>
    <property type="evidence" value="ECO:0007669"/>
    <property type="project" value="InterPro"/>
</dbReference>
<dbReference type="InterPro" id="IPR045093">
    <property type="entry name" value="Cullin"/>
</dbReference>
<dbReference type="FunFam" id="1.10.10.10:FF:000014">
    <property type="entry name" value="Cullin 1"/>
    <property type="match status" value="1"/>
</dbReference>
<evidence type="ECO:0000256" key="5">
    <source>
        <dbReference type="ARBA" id="ARBA00022843"/>
    </source>
</evidence>
<sequence length="781" mass="88999">MLQNFPSRGLPLSIESTTVGKSSSRLLSAQRPKRQRQLSGPGSVRKLVLVPANTTLPPPVSEKYFNTTWDALNAALVSIFQDAPIPTSCELLYRGVEHLCRAEKSRALWDNLKLRMKNHIINDFLEHELLSAAEVIAASGGITSKANNMADVVDGVWTRWTTQLGLIRNIFFFMDRSYLLTAPGEKSIWDTGLELFRKCIIENAVIGSHLMASLIIYSGRNRLHETVQVPLISNIIRMISTLGVYTSTFHPQFIAATSEHYGALANLHVESMAVPDYLKLVFECLEFENEQATSFGLDRATRNEAVAVVKNELVRNEVETIVDRGFDDLLNADDISSLSNMYGLFEQVDQGKILIAAWSEYIRREGLKLVMEPSKDAVMVSSLLFFKAKLDSVLEKAFKNNDSFDNAMRESFDLFINKRQNVPAEMIAKYIDDILRVGNKEMEDDEMKERMDRVLVLFRFIQGKDVFEAFYKKDLAKRLLLNKSASDDAERSMLSRLKTECGTGFTQKLEGMFKDIELSKDFMNSFKNSKYVANKNDGGIDLYVNALSQAFWPSYPDVPLILPPHMSEALENFKTFYLTKQTGRRLTWRHSLGHCVVKADLPKGKKELSMSLFQTVVLLLFNDVPDGKGLTYEEVKAATSLDDRELVRTLQSLACGKIRVLSKDPKGKDVHPGDRFKVNLKFEEKAYRLRINQIQLKETPEENKDTHDQVKRDRQYEIQACVIRIMKSRKTIRHVELIQQTIEQTKNRGTLDLGDIKKNIEKLIEKEYMERQGGDTYVYLA</sequence>
<evidence type="ECO:0000256" key="3">
    <source>
        <dbReference type="ARBA" id="ARBA00022499"/>
    </source>
</evidence>
<dbReference type="SUPFAM" id="SSF74788">
    <property type="entry name" value="Cullin repeat-like"/>
    <property type="match status" value="1"/>
</dbReference>
<evidence type="ECO:0000256" key="1">
    <source>
        <dbReference type="ARBA" id="ARBA00004906"/>
    </source>
</evidence>
<evidence type="ECO:0000313" key="9">
    <source>
        <dbReference type="EMBL" id="KAJ8102592.1"/>
    </source>
</evidence>
<evidence type="ECO:0000259" key="8">
    <source>
        <dbReference type="PROSITE" id="PS50069"/>
    </source>
</evidence>
<dbReference type="FunFam" id="3.30.230.130:FF:000001">
    <property type="entry name" value="Cullin 4A"/>
    <property type="match status" value="1"/>
</dbReference>
<evidence type="ECO:0000256" key="6">
    <source>
        <dbReference type="PROSITE-ProRule" id="PRU00330"/>
    </source>
</evidence>
<dbReference type="InterPro" id="IPR016158">
    <property type="entry name" value="Cullin_homology"/>
</dbReference>
<name>A0AAD7VTZ8_9ASCO</name>